<feature type="non-terminal residue" evidence="1">
    <location>
        <position position="1"/>
    </location>
</feature>
<keyword evidence="2" id="KW-1185">Reference proteome</keyword>
<dbReference type="OrthoDB" id="992545at2759"/>
<organism evidence="1 2">
    <name type="scientific">Gossypium klotzschianum</name>
    <dbReference type="NCBI Taxonomy" id="34286"/>
    <lineage>
        <taxon>Eukaryota</taxon>
        <taxon>Viridiplantae</taxon>
        <taxon>Streptophyta</taxon>
        <taxon>Embryophyta</taxon>
        <taxon>Tracheophyta</taxon>
        <taxon>Spermatophyta</taxon>
        <taxon>Magnoliopsida</taxon>
        <taxon>eudicotyledons</taxon>
        <taxon>Gunneridae</taxon>
        <taxon>Pentapetalae</taxon>
        <taxon>rosids</taxon>
        <taxon>malvids</taxon>
        <taxon>Malvales</taxon>
        <taxon>Malvaceae</taxon>
        <taxon>Malvoideae</taxon>
        <taxon>Gossypium</taxon>
    </lineage>
</organism>
<reference evidence="1 2" key="1">
    <citation type="journal article" date="2019" name="Genome Biol. Evol.">
        <title>Insights into the evolution of the New World diploid cottons (Gossypium, subgenus Houzingenia) based on genome sequencing.</title>
        <authorList>
            <person name="Grover C.E."/>
            <person name="Arick M.A. 2nd"/>
            <person name="Thrash A."/>
            <person name="Conover J.L."/>
            <person name="Sanders W.S."/>
            <person name="Peterson D.G."/>
            <person name="Frelichowski J.E."/>
            <person name="Scheffler J.A."/>
            <person name="Scheffler B.E."/>
            <person name="Wendel J.F."/>
        </authorList>
    </citation>
    <scope>NUCLEOTIDE SEQUENCE [LARGE SCALE GENOMIC DNA]</scope>
    <source>
        <strain evidence="1">57</strain>
        <tissue evidence="1">Leaf</tissue>
    </source>
</reference>
<protein>
    <submittedName>
        <fullName evidence="1">Uncharacterized protein</fullName>
    </submittedName>
</protein>
<accession>A0A7J8VC42</accession>
<name>A0A7J8VC42_9ROSI</name>
<comment type="caution">
    <text evidence="1">The sequence shown here is derived from an EMBL/GenBank/DDBJ whole genome shotgun (WGS) entry which is preliminary data.</text>
</comment>
<sequence>MAATRFEIEKFDGETNFNLWQEVLMEKTSSALWKWLETLYATKSLANCLVLKQRL</sequence>
<proteinExistence type="predicted"/>
<evidence type="ECO:0000313" key="1">
    <source>
        <dbReference type="EMBL" id="MBA0660361.1"/>
    </source>
</evidence>
<gene>
    <name evidence="1" type="ORF">Goklo_012385</name>
</gene>
<dbReference type="EMBL" id="JABFAB010000009">
    <property type="protein sequence ID" value="MBA0660361.1"/>
    <property type="molecule type" value="Genomic_DNA"/>
</dbReference>
<evidence type="ECO:0000313" key="2">
    <source>
        <dbReference type="Proteomes" id="UP000593573"/>
    </source>
</evidence>
<dbReference type="AlphaFoldDB" id="A0A7J8VC42"/>
<dbReference type="Proteomes" id="UP000593573">
    <property type="component" value="Unassembled WGS sequence"/>
</dbReference>